<reference evidence="1" key="2">
    <citation type="journal article" date="2003" name="Mol. Microbiol.">
        <title>Sip, an integrase protein with excision, circularization and integration activities, defines a new family of mobile Staphylococcus aureus pathogenicity islands.</title>
        <authorList>
            <person name="Ubeda C."/>
            <person name="Tormo M.A."/>
            <person name="Cucarella C."/>
            <person name="Trotonda P."/>
            <person name="Foster T.J."/>
            <person name="Lasa I."/>
            <person name="Penades J.R."/>
        </authorList>
    </citation>
    <scope>NUCLEOTIDE SEQUENCE</scope>
    <source>
        <strain evidence="1">V329</strain>
    </source>
</reference>
<organism evidence="1">
    <name type="scientific">Staphylococcus aureus</name>
    <dbReference type="NCBI Taxonomy" id="1280"/>
    <lineage>
        <taxon>Bacteria</taxon>
        <taxon>Bacillati</taxon>
        <taxon>Bacillota</taxon>
        <taxon>Bacilli</taxon>
        <taxon>Bacillales</taxon>
        <taxon>Staphylococcaceae</taxon>
        <taxon>Staphylococcus</taxon>
    </lineage>
</organism>
<reference evidence="1" key="1">
    <citation type="journal article" date="2001" name="J. Bacteriol.">
        <title>Bap, a Staphylococcus aureus surface protein involved in biofilm formation.</title>
        <authorList>
            <person name="Cucarella C."/>
            <person name="Solano C."/>
            <person name="Valle J."/>
            <person name="Amorena B."/>
            <person name="Lasa I."/>
            <person name="Penades J.R."/>
        </authorList>
    </citation>
    <scope>NUCLEOTIDE SEQUENCE</scope>
    <source>
        <strain evidence="1">V329</strain>
    </source>
</reference>
<dbReference type="EMBL" id="AY220730">
    <property type="protein sequence ID" value="AAP55231.1"/>
    <property type="molecule type" value="Genomic_DNA"/>
</dbReference>
<evidence type="ECO:0000313" key="1">
    <source>
        <dbReference type="EMBL" id="AAP55231.1"/>
    </source>
</evidence>
<dbReference type="AlphaFoldDB" id="Q7X3R2"/>
<accession>Q7X3R2</accession>
<sequence length="69" mass="8010">MPTCKSSSFTILVLLVLLKNIDKIRLTNPYENSLLIFSNEVWFCCKVKNHIIYIQKNETLIKLNGTTSY</sequence>
<protein>
    <submittedName>
        <fullName evidence="1">Uncharacterized protein</fullName>
    </submittedName>
</protein>
<name>Q7X3R2_STAAU</name>
<proteinExistence type="predicted"/>